<dbReference type="KEGG" id="ftj:FTUN_6441"/>
<dbReference type="RefSeq" id="WP_171473927.1">
    <property type="nucleotide sequence ID" value="NZ_CP053452.2"/>
</dbReference>
<organism evidence="2 3">
    <name type="scientific">Frigoriglobus tundricola</name>
    <dbReference type="NCBI Taxonomy" id="2774151"/>
    <lineage>
        <taxon>Bacteria</taxon>
        <taxon>Pseudomonadati</taxon>
        <taxon>Planctomycetota</taxon>
        <taxon>Planctomycetia</taxon>
        <taxon>Gemmatales</taxon>
        <taxon>Gemmataceae</taxon>
        <taxon>Frigoriglobus</taxon>
    </lineage>
</organism>
<feature type="region of interest" description="Disordered" evidence="1">
    <location>
        <begin position="81"/>
        <end position="104"/>
    </location>
</feature>
<proteinExistence type="predicted"/>
<dbReference type="EMBL" id="CP053452">
    <property type="protein sequence ID" value="QJW98846.1"/>
    <property type="molecule type" value="Genomic_DNA"/>
</dbReference>
<sequence length="118" mass="13136">MSSAYFRLEKSLHIPNAWAVSIPIESAKLVMRSPQVRRAVARVFMDVARGRVYLVLWVGVDPRWVGRTILRLFSESDAPRTDVVGVTKPPRAVPSTQQKAVARRSWEPRGIPAGALAC</sequence>
<gene>
    <name evidence="2" type="ORF">FTUN_6441</name>
</gene>
<evidence type="ECO:0000313" key="2">
    <source>
        <dbReference type="EMBL" id="QJW98846.1"/>
    </source>
</evidence>
<protein>
    <submittedName>
        <fullName evidence="2">Uncharacterized protein</fullName>
    </submittedName>
</protein>
<dbReference type="AlphaFoldDB" id="A0A6M5YZG1"/>
<dbReference type="Proteomes" id="UP000503447">
    <property type="component" value="Chromosome"/>
</dbReference>
<accession>A0A6M5YZG1</accession>
<keyword evidence="3" id="KW-1185">Reference proteome</keyword>
<evidence type="ECO:0000256" key="1">
    <source>
        <dbReference type="SAM" id="MobiDB-lite"/>
    </source>
</evidence>
<reference evidence="3" key="1">
    <citation type="submission" date="2020-05" db="EMBL/GenBank/DDBJ databases">
        <title>Frigoriglobus tundricola gen. nov., sp. nov., a psychrotolerant cellulolytic planctomycete of the family Gemmataceae with two divergent copies of 16S rRNA gene.</title>
        <authorList>
            <person name="Kulichevskaya I.S."/>
            <person name="Ivanova A.A."/>
            <person name="Naumoff D.G."/>
            <person name="Beletsky A.V."/>
            <person name="Rijpstra W.I.C."/>
            <person name="Sinninghe Damste J.S."/>
            <person name="Mardanov A.V."/>
            <person name="Ravin N.V."/>
            <person name="Dedysh S.N."/>
        </authorList>
    </citation>
    <scope>NUCLEOTIDE SEQUENCE [LARGE SCALE GENOMIC DNA]</scope>
    <source>
        <strain evidence="3">PL17</strain>
    </source>
</reference>
<name>A0A6M5YZG1_9BACT</name>
<evidence type="ECO:0000313" key="3">
    <source>
        <dbReference type="Proteomes" id="UP000503447"/>
    </source>
</evidence>